<dbReference type="Proteomes" id="UP000594261">
    <property type="component" value="Chromosome 11"/>
</dbReference>
<dbReference type="Pfam" id="PF02519">
    <property type="entry name" value="Auxin_inducible"/>
    <property type="match status" value="1"/>
</dbReference>
<keyword evidence="3" id="KW-1185">Reference proteome</keyword>
<sequence>MISPKNLLKIARKWEKRASIGRKRIPLRSTNDYVKLESCNASSAVANKGHFVIYTTDDKRFMMPLSYLNNNIFRELFKRSEEEFGISSDGPITLPCDSVFMNYLILLIQRGAAKDLETALLNSIATKCCSSISSCHRSPRICRPKFSSLRLLNHSYMEFVNTL</sequence>
<dbReference type="InParanoid" id="A0A7N2MZZ4"/>
<dbReference type="OMA" id="MAASYHY"/>
<dbReference type="FunCoup" id="A0A7N2MZZ4">
    <property type="interactions" value="437"/>
</dbReference>
<dbReference type="Gramene" id="QL11p053902:mrna">
    <property type="protein sequence ID" value="QL11p053902:mrna:CDS:2"/>
    <property type="gene ID" value="QL11p053902"/>
</dbReference>
<dbReference type="InterPro" id="IPR003676">
    <property type="entry name" value="SAUR_fam"/>
</dbReference>
<name>A0A7N2MZZ4_QUELO</name>
<dbReference type="EnsemblPlants" id="QL11p053902:mrna">
    <property type="protein sequence ID" value="QL11p053902:mrna:CDS:2"/>
    <property type="gene ID" value="QL11p053902"/>
</dbReference>
<protein>
    <submittedName>
        <fullName evidence="2">Uncharacterized protein</fullName>
    </submittedName>
</protein>
<dbReference type="OrthoDB" id="1936278at2759"/>
<evidence type="ECO:0000313" key="2">
    <source>
        <dbReference type="EnsemblPlants" id="QL11p053902:mrna:CDS:2"/>
    </source>
</evidence>
<proteinExistence type="inferred from homology"/>
<organism evidence="2 3">
    <name type="scientific">Quercus lobata</name>
    <name type="common">Valley oak</name>
    <dbReference type="NCBI Taxonomy" id="97700"/>
    <lineage>
        <taxon>Eukaryota</taxon>
        <taxon>Viridiplantae</taxon>
        <taxon>Streptophyta</taxon>
        <taxon>Embryophyta</taxon>
        <taxon>Tracheophyta</taxon>
        <taxon>Spermatophyta</taxon>
        <taxon>Magnoliopsida</taxon>
        <taxon>eudicotyledons</taxon>
        <taxon>Gunneridae</taxon>
        <taxon>Pentapetalae</taxon>
        <taxon>rosids</taxon>
        <taxon>fabids</taxon>
        <taxon>Fagales</taxon>
        <taxon>Fagaceae</taxon>
        <taxon>Quercus</taxon>
    </lineage>
</organism>
<dbReference type="KEGG" id="qlo:115969544"/>
<dbReference type="PANTHER" id="PTHR31175:SF82">
    <property type="entry name" value="AUXIN-RESPONSIVE PROTEIN SAUR65"/>
    <property type="match status" value="1"/>
</dbReference>
<dbReference type="AlphaFoldDB" id="A0A7N2MZZ4"/>
<evidence type="ECO:0000256" key="1">
    <source>
        <dbReference type="ARBA" id="ARBA00006974"/>
    </source>
</evidence>
<reference evidence="2 3" key="1">
    <citation type="journal article" date="2016" name="G3 (Bethesda)">
        <title>First Draft Assembly and Annotation of the Genome of a California Endemic Oak Quercus lobata Nee (Fagaceae).</title>
        <authorList>
            <person name="Sork V.L."/>
            <person name="Fitz-Gibbon S.T."/>
            <person name="Puiu D."/>
            <person name="Crepeau M."/>
            <person name="Gugger P.F."/>
            <person name="Sherman R."/>
            <person name="Stevens K."/>
            <person name="Langley C.H."/>
            <person name="Pellegrini M."/>
            <person name="Salzberg S.L."/>
        </authorList>
    </citation>
    <scope>NUCLEOTIDE SEQUENCE [LARGE SCALE GENOMIC DNA]</scope>
    <source>
        <strain evidence="2 3">cv. SW786</strain>
    </source>
</reference>
<dbReference type="RefSeq" id="XP_030945076.1">
    <property type="nucleotide sequence ID" value="XM_031089216.1"/>
</dbReference>
<evidence type="ECO:0000313" key="3">
    <source>
        <dbReference type="Proteomes" id="UP000594261"/>
    </source>
</evidence>
<gene>
    <name evidence="2" type="primary">LOC115969544</name>
</gene>
<dbReference type="GeneID" id="115969544"/>
<reference evidence="2" key="2">
    <citation type="submission" date="2021-01" db="UniProtKB">
        <authorList>
            <consortium name="EnsemblPlants"/>
        </authorList>
    </citation>
    <scope>IDENTIFICATION</scope>
</reference>
<comment type="similarity">
    <text evidence="1">Belongs to the ARG7 family.</text>
</comment>
<dbReference type="PANTHER" id="PTHR31175">
    <property type="entry name" value="AUXIN-RESPONSIVE FAMILY PROTEIN"/>
    <property type="match status" value="1"/>
</dbReference>
<dbReference type="EMBL" id="LRBV02000011">
    <property type="status" value="NOT_ANNOTATED_CDS"/>
    <property type="molecule type" value="Genomic_DNA"/>
</dbReference>
<accession>A0A7N2MZZ4</accession>
<dbReference type="GO" id="GO:0009733">
    <property type="term" value="P:response to auxin"/>
    <property type="evidence" value="ECO:0007669"/>
    <property type="project" value="InterPro"/>
</dbReference>